<dbReference type="Proteomes" id="UP000311382">
    <property type="component" value="Unassembled WGS sequence"/>
</dbReference>
<keyword evidence="1" id="KW-0472">Membrane</keyword>
<dbReference type="OrthoDB" id="2529966at2759"/>
<name>A0A5C5FZM7_9BASI</name>
<evidence type="ECO:0000313" key="3">
    <source>
        <dbReference type="Proteomes" id="UP000311382"/>
    </source>
</evidence>
<proteinExistence type="predicted"/>
<keyword evidence="3" id="KW-1185">Reference proteome</keyword>
<organism evidence="2 3">
    <name type="scientific">Rhodotorula diobovata</name>
    <dbReference type="NCBI Taxonomy" id="5288"/>
    <lineage>
        <taxon>Eukaryota</taxon>
        <taxon>Fungi</taxon>
        <taxon>Dikarya</taxon>
        <taxon>Basidiomycota</taxon>
        <taxon>Pucciniomycotina</taxon>
        <taxon>Microbotryomycetes</taxon>
        <taxon>Sporidiobolales</taxon>
        <taxon>Sporidiobolaceae</taxon>
        <taxon>Rhodotorula</taxon>
    </lineage>
</organism>
<keyword evidence="1" id="KW-1133">Transmembrane helix</keyword>
<gene>
    <name evidence="2" type="ORF">DMC30DRAFT_392583</name>
</gene>
<dbReference type="EMBL" id="SOZI01000027">
    <property type="protein sequence ID" value="TNY22330.1"/>
    <property type="molecule type" value="Genomic_DNA"/>
</dbReference>
<comment type="caution">
    <text evidence="2">The sequence shown here is derived from an EMBL/GenBank/DDBJ whole genome shotgun (WGS) entry which is preliminary data.</text>
</comment>
<accession>A0A5C5FZM7</accession>
<feature type="transmembrane region" description="Helical" evidence="1">
    <location>
        <begin position="33"/>
        <end position="54"/>
    </location>
</feature>
<dbReference type="AlphaFoldDB" id="A0A5C5FZM7"/>
<reference evidence="2 3" key="1">
    <citation type="submission" date="2019-03" db="EMBL/GenBank/DDBJ databases">
        <title>Rhodosporidium diobovatum UCD-FST 08-225 genome sequencing, assembly, and annotation.</title>
        <authorList>
            <person name="Fakankun I.U."/>
            <person name="Fristensky B."/>
            <person name="Levin D.B."/>
        </authorList>
    </citation>
    <scope>NUCLEOTIDE SEQUENCE [LARGE SCALE GENOMIC DNA]</scope>
    <source>
        <strain evidence="2 3">UCD-FST 08-225</strain>
    </source>
</reference>
<sequence>MQVVNANAFIATGLIRVLMGATSGGMARYDTMFLWPQALGFIFIMVPAILAPNWSRVGLSQKDMEERMRKEAKTSPTNARRSDVRAVEAALYKKHHDRWSLPILAFWIINMSAWTGLYAWVSLADIEFSQANCEGEAVLDMTLTPTVVSASPLSVVNVCRATAEPSVTQPSSSALLRGSSSSSMASSSCARRSRVAATSSSTCF</sequence>
<protein>
    <submittedName>
        <fullName evidence="2">Uncharacterized protein</fullName>
    </submittedName>
</protein>
<evidence type="ECO:0000313" key="2">
    <source>
        <dbReference type="EMBL" id="TNY22330.1"/>
    </source>
</evidence>
<keyword evidence="1" id="KW-0812">Transmembrane</keyword>
<evidence type="ECO:0000256" key="1">
    <source>
        <dbReference type="SAM" id="Phobius"/>
    </source>
</evidence>
<feature type="transmembrane region" description="Helical" evidence="1">
    <location>
        <begin position="101"/>
        <end position="121"/>
    </location>
</feature>